<comment type="caution">
    <text evidence="2">The sequence shown here is derived from an EMBL/GenBank/DDBJ whole genome shotgun (WGS) entry which is preliminary data.</text>
</comment>
<name>A0A4Q7Y5T7_9ACTN</name>
<dbReference type="GO" id="GO:0016779">
    <property type="term" value="F:nucleotidyltransferase activity"/>
    <property type="evidence" value="ECO:0007669"/>
    <property type="project" value="UniProtKB-KW"/>
</dbReference>
<evidence type="ECO:0000259" key="1">
    <source>
        <dbReference type="Pfam" id="PF12706"/>
    </source>
</evidence>
<evidence type="ECO:0000313" key="3">
    <source>
        <dbReference type="Proteomes" id="UP000292507"/>
    </source>
</evidence>
<protein>
    <submittedName>
        <fullName evidence="2">Adenosylcobinamide kinase/adenosylcobinamide-phosphate guanylyltransferase</fullName>
    </submittedName>
</protein>
<feature type="domain" description="Metallo-beta-lactamase" evidence="1">
    <location>
        <begin position="50"/>
        <end position="203"/>
    </location>
</feature>
<gene>
    <name evidence="2" type="ORF">BKA19_0927</name>
</gene>
<dbReference type="Gene3D" id="3.60.15.10">
    <property type="entry name" value="Ribonuclease Z/Hydroxyacylglutathione hydrolase-like"/>
    <property type="match status" value="1"/>
</dbReference>
<dbReference type="EMBL" id="SHKV01000001">
    <property type="protein sequence ID" value="RZU31269.1"/>
    <property type="molecule type" value="Genomic_DNA"/>
</dbReference>
<dbReference type="Pfam" id="PF12706">
    <property type="entry name" value="Lactamase_B_2"/>
    <property type="match status" value="1"/>
</dbReference>
<accession>A0A4Q7Y5T7</accession>
<dbReference type="SUPFAM" id="SSF56281">
    <property type="entry name" value="Metallo-hydrolase/oxidoreductase"/>
    <property type="match status" value="1"/>
</dbReference>
<organism evidence="2 3">
    <name type="scientific">Blastococcus saxobsidens</name>
    <dbReference type="NCBI Taxonomy" id="138336"/>
    <lineage>
        <taxon>Bacteria</taxon>
        <taxon>Bacillati</taxon>
        <taxon>Actinomycetota</taxon>
        <taxon>Actinomycetes</taxon>
        <taxon>Geodermatophilales</taxon>
        <taxon>Geodermatophilaceae</taxon>
        <taxon>Blastococcus</taxon>
    </lineage>
</organism>
<dbReference type="Proteomes" id="UP000292507">
    <property type="component" value="Unassembled WGS sequence"/>
</dbReference>
<keyword evidence="2" id="KW-0548">Nucleotidyltransferase</keyword>
<dbReference type="InterPro" id="IPR036866">
    <property type="entry name" value="RibonucZ/Hydroxyglut_hydro"/>
</dbReference>
<keyword evidence="3" id="KW-1185">Reference proteome</keyword>
<evidence type="ECO:0000313" key="2">
    <source>
        <dbReference type="EMBL" id="RZU31269.1"/>
    </source>
</evidence>
<reference evidence="2 3" key="1">
    <citation type="submission" date="2019-02" db="EMBL/GenBank/DDBJ databases">
        <title>Sequencing the genomes of 1000 actinobacteria strains.</title>
        <authorList>
            <person name="Klenk H.-P."/>
        </authorList>
    </citation>
    <scope>NUCLEOTIDE SEQUENCE [LARGE SCALE GENOMIC DNA]</scope>
    <source>
        <strain evidence="2 3">DSM 44509</strain>
    </source>
</reference>
<dbReference type="OrthoDB" id="9788370at2"/>
<dbReference type="AlphaFoldDB" id="A0A4Q7Y5T7"/>
<sequence>MRVTLLGTGAADGWPNPWCEGPSCADARLRGELRRPTSALVDGVLLLDLSPAPPPVEVSLARVHTVLVTHDHPDHCAPLSLLARQWVRRSQPLAVAGPAPALEAVRPWLAPDDPVDLVPVAPGTALERSGYRVRALHAAHEVPAVLYDVTGPDGARLLYATDTGPLPEATLEATRGAAYDLVLLEETFGTVTGHGTGHLDLATFPAQLDRLTDVGAVTPGTDVVAVHLGHHNPPAAELTGVLARLGARLLADGDSVTTRCAAAVPGA</sequence>
<dbReference type="RefSeq" id="WP_104527354.1">
    <property type="nucleotide sequence ID" value="NZ_POQT01000005.1"/>
</dbReference>
<proteinExistence type="predicted"/>
<keyword evidence="2" id="KW-0418">Kinase</keyword>
<dbReference type="GO" id="GO:0016301">
    <property type="term" value="F:kinase activity"/>
    <property type="evidence" value="ECO:0007669"/>
    <property type="project" value="UniProtKB-KW"/>
</dbReference>
<keyword evidence="2" id="KW-0808">Transferase</keyword>
<dbReference type="InterPro" id="IPR001279">
    <property type="entry name" value="Metallo-B-lactamas"/>
</dbReference>